<protein>
    <recommendedName>
        <fullName evidence="2">PBP domain-containing protein</fullName>
    </recommendedName>
</protein>
<dbReference type="Proteomes" id="UP000004394">
    <property type="component" value="Unassembled WGS sequence"/>
</dbReference>
<name>E0NT46_9BACT</name>
<accession>E0NT46</accession>
<dbReference type="STRING" id="862515.HMPREF0658_1347"/>
<evidence type="ECO:0000256" key="1">
    <source>
        <dbReference type="ARBA" id="ARBA00022729"/>
    </source>
</evidence>
<dbReference type="PANTHER" id="PTHR30570:SF1">
    <property type="entry name" value="PHOSPHATE-BINDING PROTEIN PSTS"/>
    <property type="match status" value="1"/>
</dbReference>
<comment type="caution">
    <text evidence="3">The sequence shown here is derived from an EMBL/GenBank/DDBJ whole genome shotgun (WGS) entry which is preliminary data.</text>
</comment>
<dbReference type="InterPro" id="IPR024370">
    <property type="entry name" value="PBP_domain"/>
</dbReference>
<dbReference type="HOGENOM" id="CLU_061152_0_0_10"/>
<evidence type="ECO:0000313" key="4">
    <source>
        <dbReference type="Proteomes" id="UP000004394"/>
    </source>
</evidence>
<gene>
    <name evidence="3" type="ORF">HMPREF0658_1347</name>
</gene>
<dbReference type="AlphaFoldDB" id="E0NT46"/>
<organism evidence="3 4">
    <name type="scientific">Hoylesella marshii DSM 16973 = JCM 13450</name>
    <dbReference type="NCBI Taxonomy" id="862515"/>
    <lineage>
        <taxon>Bacteria</taxon>
        <taxon>Pseudomonadati</taxon>
        <taxon>Bacteroidota</taxon>
        <taxon>Bacteroidia</taxon>
        <taxon>Bacteroidales</taxon>
        <taxon>Prevotellaceae</taxon>
        <taxon>Hoylesella</taxon>
    </lineage>
</organism>
<evidence type="ECO:0000313" key="3">
    <source>
        <dbReference type="EMBL" id="EFM01707.1"/>
    </source>
</evidence>
<keyword evidence="1" id="KW-0732">Signal</keyword>
<reference evidence="3" key="1">
    <citation type="submission" date="2010-07" db="EMBL/GenBank/DDBJ databases">
        <authorList>
            <person name="Muzny D."/>
            <person name="Qin X."/>
            <person name="Deng J."/>
            <person name="Jiang H."/>
            <person name="Liu Y."/>
            <person name="Qu J."/>
            <person name="Song X.-Z."/>
            <person name="Zhang L."/>
            <person name="Thornton R."/>
            <person name="Coyle M."/>
            <person name="Francisco L."/>
            <person name="Jackson L."/>
            <person name="Javaid M."/>
            <person name="Korchina V."/>
            <person name="Kovar C."/>
            <person name="Mata R."/>
            <person name="Mathew T."/>
            <person name="Ngo R."/>
            <person name="Nguyen L."/>
            <person name="Nguyen N."/>
            <person name="Okwuonu G."/>
            <person name="Ongeri F."/>
            <person name="Pham C."/>
            <person name="Simmons D."/>
            <person name="Wilczek-Boney K."/>
            <person name="Hale W."/>
            <person name="Jakkamsetti A."/>
            <person name="Pham P."/>
            <person name="Ruth R."/>
            <person name="San Lucas F."/>
            <person name="Warren J."/>
            <person name="Zhang J."/>
            <person name="Zhao Z."/>
            <person name="Zhou C."/>
            <person name="Zhu D."/>
            <person name="Lee S."/>
            <person name="Bess C."/>
            <person name="Blankenburg K."/>
            <person name="Forbes L."/>
            <person name="Fu Q."/>
            <person name="Gubbala S."/>
            <person name="Hirani K."/>
            <person name="Jayaseelan J.C."/>
            <person name="Lara F."/>
            <person name="Munidasa M."/>
            <person name="Palculict T."/>
            <person name="Patil S."/>
            <person name="Pu L.-L."/>
            <person name="Saada N."/>
            <person name="Tang L."/>
            <person name="Weissenberger G."/>
            <person name="Zhu Y."/>
            <person name="Hemphill L."/>
            <person name="Shang Y."/>
            <person name="Youmans B."/>
            <person name="Ayvaz T."/>
            <person name="Ross M."/>
            <person name="Santibanez J."/>
            <person name="Aqrawi P."/>
            <person name="Gross S."/>
            <person name="Joshi V."/>
            <person name="Fowler G."/>
            <person name="Nazareth L."/>
            <person name="Reid J."/>
            <person name="Worley K."/>
            <person name="Petrosino J."/>
            <person name="Highlander S."/>
            <person name="Gibbs R."/>
        </authorList>
    </citation>
    <scope>NUCLEOTIDE SEQUENCE [LARGE SCALE GENOMIC DNA]</scope>
    <source>
        <strain evidence="3">DSM 16973</strain>
    </source>
</reference>
<dbReference type="BioCyc" id="PMAR862515-HMP:GMOO-1370-MONOMER"/>
<dbReference type="RefSeq" id="WP_006949403.1">
    <property type="nucleotide sequence ID" value="NZ_BAJI01000029.1"/>
</dbReference>
<dbReference type="Gene3D" id="3.40.190.10">
    <property type="entry name" value="Periplasmic binding protein-like II"/>
    <property type="match status" value="2"/>
</dbReference>
<sequence length="316" mass="35503">MNKPFYTFVGFMLLLIGLGACGNKPKSGRTDTYSSGAIRFASDESFSPIIDEEKEIFERVYPEAQLTPLYTNELDAINLLMQDSICLAITSKNFTKKQTDYLHSKQLVPRAIPIAYDGLSLIVNNANTDTCITVTDIKRILSGQVKSWKELYPRSTRGDILVVFDNKQSSTVHYCVDSLLSGKPINSPNIMAAMTSKEVVEYVEKTPNAIGIIGSNWLNDKRDTTNTTFNKKIRVMSVSRMDKATPYNSWKPYQYYIYNGNYPLIRTIYALVVDPIRGLPWGFAQFIASPKGQMIIFKSGLLPVQGDITVRDVNVN</sequence>
<dbReference type="InterPro" id="IPR050811">
    <property type="entry name" value="Phosphate_ABC_transporter"/>
</dbReference>
<proteinExistence type="predicted"/>
<dbReference type="PANTHER" id="PTHR30570">
    <property type="entry name" value="PERIPLASMIC PHOSPHATE BINDING COMPONENT OF PHOSPHATE ABC TRANSPORTER"/>
    <property type="match status" value="1"/>
</dbReference>
<keyword evidence="4" id="KW-1185">Reference proteome</keyword>
<dbReference type="eggNOG" id="COG0226">
    <property type="taxonomic scope" value="Bacteria"/>
</dbReference>
<dbReference type="PROSITE" id="PS51257">
    <property type="entry name" value="PROKAR_LIPOPROTEIN"/>
    <property type="match status" value="1"/>
</dbReference>
<evidence type="ECO:0000259" key="2">
    <source>
        <dbReference type="Pfam" id="PF12849"/>
    </source>
</evidence>
<dbReference type="SUPFAM" id="SSF53850">
    <property type="entry name" value="Periplasmic binding protein-like II"/>
    <property type="match status" value="1"/>
</dbReference>
<dbReference type="Pfam" id="PF12849">
    <property type="entry name" value="PBP_like_2"/>
    <property type="match status" value="1"/>
</dbReference>
<dbReference type="OrthoDB" id="1450880at2"/>
<dbReference type="EMBL" id="AEEI01000044">
    <property type="protein sequence ID" value="EFM01707.1"/>
    <property type="molecule type" value="Genomic_DNA"/>
</dbReference>
<feature type="domain" description="PBP" evidence="2">
    <location>
        <begin position="33"/>
        <end position="290"/>
    </location>
</feature>